<protein>
    <submittedName>
        <fullName evidence="1">Uncharacterized protein</fullName>
    </submittedName>
</protein>
<sequence length="78" mass="9218">MGYMDEDKIIQKLVEIDQKLEGVATKDELSGFRQDVMDGLDKQLVILQRLDQERLFSIERVKRIEEDVERIKLQLRVA</sequence>
<organism evidence="1 2">
    <name type="scientific">Candidatus Magasanikbacteria bacterium GW2011_GWA2_50_22</name>
    <dbReference type="NCBI Taxonomy" id="1619043"/>
    <lineage>
        <taxon>Bacteria</taxon>
        <taxon>Candidatus Magasanikiibacteriota</taxon>
    </lineage>
</organism>
<dbReference type="EMBL" id="LCQN01000002">
    <property type="protein sequence ID" value="KKW17528.1"/>
    <property type="molecule type" value="Genomic_DNA"/>
</dbReference>
<gene>
    <name evidence="1" type="ORF">UY58_C0002G0014</name>
</gene>
<dbReference type="AlphaFoldDB" id="A0A0G1WFG5"/>
<dbReference type="Proteomes" id="UP000033982">
    <property type="component" value="Unassembled WGS sequence"/>
</dbReference>
<accession>A0A0G1WFG5</accession>
<name>A0A0G1WFG5_9BACT</name>
<evidence type="ECO:0000313" key="1">
    <source>
        <dbReference type="EMBL" id="KKW17528.1"/>
    </source>
</evidence>
<proteinExistence type="predicted"/>
<comment type="caution">
    <text evidence="1">The sequence shown here is derived from an EMBL/GenBank/DDBJ whole genome shotgun (WGS) entry which is preliminary data.</text>
</comment>
<evidence type="ECO:0000313" key="2">
    <source>
        <dbReference type="Proteomes" id="UP000033982"/>
    </source>
</evidence>
<reference evidence="1 2" key="1">
    <citation type="journal article" date="2015" name="Nature">
        <title>rRNA introns, odd ribosomes, and small enigmatic genomes across a large radiation of phyla.</title>
        <authorList>
            <person name="Brown C.T."/>
            <person name="Hug L.A."/>
            <person name="Thomas B.C."/>
            <person name="Sharon I."/>
            <person name="Castelle C.J."/>
            <person name="Singh A."/>
            <person name="Wilkins M.J."/>
            <person name="Williams K.H."/>
            <person name="Banfield J.F."/>
        </authorList>
    </citation>
    <scope>NUCLEOTIDE SEQUENCE [LARGE SCALE GENOMIC DNA]</scope>
</reference>